<dbReference type="InterPro" id="IPR036250">
    <property type="entry name" value="AcylCo_DH-like_C"/>
</dbReference>
<protein>
    <submittedName>
        <fullName evidence="6">Acyl-CoA dehydrogenase</fullName>
    </submittedName>
</protein>
<dbReference type="Proteomes" id="UP000228751">
    <property type="component" value="Unassembled WGS sequence"/>
</dbReference>
<dbReference type="PANTHER" id="PTHR43831:SF1">
    <property type="entry name" value="ISOBUTYRYL-COA DEHYDROGENASE, MITOCHONDRIAL"/>
    <property type="match status" value="1"/>
</dbReference>
<gene>
    <name evidence="6" type="ORF">CSR02_16015</name>
</gene>
<dbReference type="PANTHER" id="PTHR43831">
    <property type="entry name" value="ISOBUTYRYL-COA DEHYDROGENASE"/>
    <property type="match status" value="1"/>
</dbReference>
<proteinExistence type="predicted"/>
<dbReference type="Pfam" id="PF02770">
    <property type="entry name" value="Acyl-CoA_dh_M"/>
    <property type="match status" value="1"/>
</dbReference>
<name>A0A2G4R7S3_9PROT</name>
<evidence type="ECO:0000256" key="1">
    <source>
        <dbReference type="ARBA" id="ARBA00022630"/>
    </source>
</evidence>
<dbReference type="EMBL" id="PEBQ01000212">
    <property type="protein sequence ID" value="PHY92621.1"/>
    <property type="molecule type" value="Genomic_DNA"/>
</dbReference>
<dbReference type="Pfam" id="PF08028">
    <property type="entry name" value="Acyl-CoA_dh_2"/>
    <property type="match status" value="1"/>
</dbReference>
<evidence type="ECO:0000256" key="2">
    <source>
        <dbReference type="ARBA" id="ARBA00023002"/>
    </source>
</evidence>
<dbReference type="InterPro" id="IPR037069">
    <property type="entry name" value="AcylCoA_DH/ox_N_sf"/>
</dbReference>
<keyword evidence="7" id="KW-1185">Reference proteome</keyword>
<organism evidence="6 7">
    <name type="scientific">Acetobacter pomorum</name>
    <dbReference type="NCBI Taxonomy" id="65959"/>
    <lineage>
        <taxon>Bacteria</taxon>
        <taxon>Pseudomonadati</taxon>
        <taxon>Pseudomonadota</taxon>
        <taxon>Alphaproteobacteria</taxon>
        <taxon>Acetobacterales</taxon>
        <taxon>Acetobacteraceae</taxon>
        <taxon>Acetobacter</taxon>
    </lineage>
</organism>
<evidence type="ECO:0000259" key="5">
    <source>
        <dbReference type="Pfam" id="PF08028"/>
    </source>
</evidence>
<dbReference type="InterPro" id="IPR009100">
    <property type="entry name" value="AcylCoA_DH/oxidase_NM_dom_sf"/>
</dbReference>
<dbReference type="Gene3D" id="1.10.540.10">
    <property type="entry name" value="Acyl-CoA dehydrogenase/oxidase, N-terminal domain"/>
    <property type="match status" value="1"/>
</dbReference>
<dbReference type="InterPro" id="IPR013107">
    <property type="entry name" value="Acyl-CoA_DH_C"/>
</dbReference>
<dbReference type="OrthoDB" id="2986495at2"/>
<dbReference type="PIRSF" id="PIRSF016578">
    <property type="entry name" value="HsaA"/>
    <property type="match status" value="1"/>
</dbReference>
<dbReference type="RefSeq" id="WP_099542367.1">
    <property type="nucleotide sequence ID" value="NZ_PEBQ01000212.1"/>
</dbReference>
<dbReference type="InterPro" id="IPR052547">
    <property type="entry name" value="Mito_Isobutyryl-CoADH"/>
</dbReference>
<keyword evidence="1" id="KW-0285">Flavoprotein</keyword>
<dbReference type="InterPro" id="IPR013786">
    <property type="entry name" value="AcylCoA_DH/ox_N"/>
</dbReference>
<dbReference type="Gene3D" id="2.40.110.10">
    <property type="entry name" value="Butyryl-CoA Dehydrogenase, subunit A, domain 2"/>
    <property type="match status" value="1"/>
</dbReference>
<keyword evidence="2" id="KW-0560">Oxidoreductase</keyword>
<feature type="domain" description="Acyl-CoA dehydrogenase/oxidase N-terminal" evidence="4">
    <location>
        <begin position="10"/>
        <end position="77"/>
    </location>
</feature>
<dbReference type="InterPro" id="IPR006091">
    <property type="entry name" value="Acyl-CoA_Oxase/DH_mid-dom"/>
</dbReference>
<dbReference type="SUPFAM" id="SSF47203">
    <property type="entry name" value="Acyl-CoA dehydrogenase C-terminal domain-like"/>
    <property type="match status" value="1"/>
</dbReference>
<dbReference type="InterPro" id="IPR046373">
    <property type="entry name" value="Acyl-CoA_Oxase/DH_mid-dom_sf"/>
</dbReference>
<dbReference type="Gene3D" id="1.20.140.10">
    <property type="entry name" value="Butyryl-CoA Dehydrogenase, subunit A, domain 3"/>
    <property type="match status" value="1"/>
</dbReference>
<sequence length="370" mass="40811">MKIPSYLLNKFAERAIIHDRSGTLALDTIQDLKNTGITALAIPKNLGGHGANLQEMVETVASLAKVDPSTALILAMQFLHTWAVSVSNEWPSEVREEVLNDILNHGALINALRVEPSLGTPARGGIPDTKLNFKNNEWRLNGRKIFSTGSSALKWGLVWGATDEDTPRIGQFLVSLDQPGIRIEKSWHQLGMRATGSDTIIFENVLVPEKFLVRLLNTQEENPETPGLGRRHAILIATLYDAVAQSAREWFIHFLENRVPSGLGKPLSTLPRFHTILGKIDGLLLTSRVLLNAAIKNELDDKEINQTKRIVTENAISTVGHMLEVTGNPGLSQTNPLEKHYRDVLCGRIHSPQADIILEKSGASVFNEKS</sequence>
<dbReference type="GO" id="GO:0016627">
    <property type="term" value="F:oxidoreductase activity, acting on the CH-CH group of donors"/>
    <property type="evidence" value="ECO:0007669"/>
    <property type="project" value="InterPro"/>
</dbReference>
<dbReference type="AlphaFoldDB" id="A0A2G4R7S3"/>
<dbReference type="GO" id="GO:0050660">
    <property type="term" value="F:flavin adenine dinucleotide binding"/>
    <property type="evidence" value="ECO:0007669"/>
    <property type="project" value="InterPro"/>
</dbReference>
<evidence type="ECO:0000259" key="3">
    <source>
        <dbReference type="Pfam" id="PF02770"/>
    </source>
</evidence>
<evidence type="ECO:0000259" key="4">
    <source>
        <dbReference type="Pfam" id="PF02771"/>
    </source>
</evidence>
<reference evidence="6 7" key="1">
    <citation type="submission" date="2017-10" db="EMBL/GenBank/DDBJ databases">
        <title>Genomic analysis of the genus Acetobacter.</title>
        <authorList>
            <person name="Kim K.H."/>
            <person name="Chun B.H."/>
            <person name="Son A.R."/>
            <person name="Jeon C.O."/>
        </authorList>
    </citation>
    <scope>NUCLEOTIDE SEQUENCE [LARGE SCALE GENOMIC DNA]</scope>
    <source>
        <strain evidence="6 7">LHT 2458</strain>
    </source>
</reference>
<feature type="domain" description="Acyl-CoA oxidase/dehydrogenase middle" evidence="3">
    <location>
        <begin position="115"/>
        <end position="205"/>
    </location>
</feature>
<evidence type="ECO:0000313" key="6">
    <source>
        <dbReference type="EMBL" id="PHY92621.1"/>
    </source>
</evidence>
<feature type="domain" description="Acyl-CoA dehydrogenase C-terminal" evidence="5">
    <location>
        <begin position="243"/>
        <end position="351"/>
    </location>
</feature>
<dbReference type="Pfam" id="PF02771">
    <property type="entry name" value="Acyl-CoA_dh_N"/>
    <property type="match status" value="1"/>
</dbReference>
<comment type="caution">
    <text evidence="6">The sequence shown here is derived from an EMBL/GenBank/DDBJ whole genome shotgun (WGS) entry which is preliminary data.</text>
</comment>
<evidence type="ECO:0000313" key="7">
    <source>
        <dbReference type="Proteomes" id="UP000228751"/>
    </source>
</evidence>
<accession>A0A2G4R7S3</accession>
<dbReference type="SUPFAM" id="SSF56645">
    <property type="entry name" value="Acyl-CoA dehydrogenase NM domain-like"/>
    <property type="match status" value="1"/>
</dbReference>